<feature type="domain" description="DUF4145" evidence="1">
    <location>
        <begin position="103"/>
        <end position="184"/>
    </location>
</feature>
<protein>
    <submittedName>
        <fullName evidence="2">DUF4145 domain-containing protein</fullName>
    </submittedName>
</protein>
<dbReference type="Proteomes" id="UP000253250">
    <property type="component" value="Unassembled WGS sequence"/>
</dbReference>
<proteinExistence type="predicted"/>
<keyword evidence="3" id="KW-1185">Reference proteome</keyword>
<evidence type="ECO:0000259" key="1">
    <source>
        <dbReference type="Pfam" id="PF13643"/>
    </source>
</evidence>
<dbReference type="Pfam" id="PF13643">
    <property type="entry name" value="DUF4145"/>
    <property type="match status" value="1"/>
</dbReference>
<dbReference type="EMBL" id="PSYR01000001">
    <property type="protein sequence ID" value="RCN59090.1"/>
    <property type="molecule type" value="Genomic_DNA"/>
</dbReference>
<organism evidence="2 3">
    <name type="scientific">Acidiferrobacter thiooxydans</name>
    <dbReference type="NCBI Taxonomy" id="163359"/>
    <lineage>
        <taxon>Bacteria</taxon>
        <taxon>Pseudomonadati</taxon>
        <taxon>Pseudomonadota</taxon>
        <taxon>Gammaproteobacteria</taxon>
        <taxon>Acidiferrobacterales</taxon>
        <taxon>Acidiferrobacteraceae</taxon>
        <taxon>Acidiferrobacter</taxon>
    </lineage>
</organism>
<dbReference type="InterPro" id="IPR025285">
    <property type="entry name" value="DUF4145"/>
</dbReference>
<name>A0A1C2G3W1_9GAMM</name>
<gene>
    <name evidence="2" type="ORF">C4900_04995</name>
</gene>
<evidence type="ECO:0000313" key="2">
    <source>
        <dbReference type="EMBL" id="RCN59090.1"/>
    </source>
</evidence>
<sequence>MKCPHCQTACSRSPNVSNLGRVGEIDGKVCFWSVEVHSCPECRKPVLSLIQSLLEPDSIPTVGFSVFRHPDDDRTRKSVVVPRGAARPLAPPEVPADIASDFNEACLVLVDSPKASAALSRRCLEHLLRERKVSTEENLSRAIEDALATHLPPNIGDNLDAIRNIGNFAAHPQKSERSGEILDVEPGEAEWNLDVLESLFDHYYVQPAKSAARREALDKKLAEVGKKPMKQP</sequence>
<dbReference type="STRING" id="163359.A9R16_08545"/>
<dbReference type="OrthoDB" id="9808624at2"/>
<evidence type="ECO:0000313" key="3">
    <source>
        <dbReference type="Proteomes" id="UP000253250"/>
    </source>
</evidence>
<dbReference type="RefSeq" id="WP_065969113.1">
    <property type="nucleotide sequence ID" value="NZ_CP080624.1"/>
</dbReference>
<reference evidence="2 3" key="1">
    <citation type="submission" date="2018-02" db="EMBL/GenBank/DDBJ databases">
        <title>Insights into the biology of acidophilic members of the Acidiferrobacteraceae family derived from comparative genomic analyses.</title>
        <authorList>
            <person name="Issotta F."/>
            <person name="Thyssen C."/>
            <person name="Mena C."/>
            <person name="Moya A."/>
            <person name="Bellenberg S."/>
            <person name="Sproer C."/>
            <person name="Covarrubias P.C."/>
            <person name="Sand W."/>
            <person name="Quatrini R."/>
            <person name="Vera M."/>
        </authorList>
    </citation>
    <scope>NUCLEOTIDE SEQUENCE [LARGE SCALE GENOMIC DNA]</scope>
    <source>
        <strain evidence="3">m-1</strain>
    </source>
</reference>
<dbReference type="AlphaFoldDB" id="A0A1C2G3W1"/>
<accession>A0A1C2G3W1</accession>
<comment type="caution">
    <text evidence="2">The sequence shown here is derived from an EMBL/GenBank/DDBJ whole genome shotgun (WGS) entry which is preliminary data.</text>
</comment>